<proteinExistence type="predicted"/>
<protein>
    <submittedName>
        <fullName evidence="1">Uncharacterized protein</fullName>
    </submittedName>
</protein>
<organism evidence="1 2">
    <name type="scientific">Streptomyces arboris</name>
    <dbReference type="NCBI Taxonomy" id="2600619"/>
    <lineage>
        <taxon>Bacteria</taxon>
        <taxon>Bacillati</taxon>
        <taxon>Actinomycetota</taxon>
        <taxon>Actinomycetes</taxon>
        <taxon>Kitasatosporales</taxon>
        <taxon>Streptomycetaceae</taxon>
        <taxon>Streptomyces</taxon>
    </lineage>
</organism>
<dbReference type="RefSeq" id="WP_151511206.1">
    <property type="nucleotide sequence ID" value="NZ_VYUA01000014.1"/>
</dbReference>
<dbReference type="AlphaFoldDB" id="A0A5N5EKS1"/>
<sequence length="241" mass="26023">MTTEETTSVPLVQIEVLVPVAVPAKRRARFEQSLARFLFGNERVRPELRDALEEEGVDFNHLASLATPPPLGVCPSPGAVEFVPSDRLAEVCRRHGIDLTSGGSALMTFVYDAYDSGKKPPGTLEINIKLPAGTGRDVAASDGLTADVATALFGDCRLSEQARAYLRTHGVDLEAIAARCRERLGGADVPFTSRVSPEIHDYLRQSGFDVDRFGRFDVREVSDATTTLPDGGAAWSKTTCC</sequence>
<gene>
    <name evidence="1" type="ORF">F5983_17765</name>
</gene>
<evidence type="ECO:0000313" key="1">
    <source>
        <dbReference type="EMBL" id="KAB2591327.1"/>
    </source>
</evidence>
<dbReference type="Proteomes" id="UP000326907">
    <property type="component" value="Unassembled WGS sequence"/>
</dbReference>
<name>A0A5N5EKS1_9ACTN</name>
<keyword evidence="2" id="KW-1185">Reference proteome</keyword>
<comment type="caution">
    <text evidence="1">The sequence shown here is derived from an EMBL/GenBank/DDBJ whole genome shotgun (WGS) entry which is preliminary data.</text>
</comment>
<dbReference type="EMBL" id="VYUA01000014">
    <property type="protein sequence ID" value="KAB2591327.1"/>
    <property type="molecule type" value="Genomic_DNA"/>
</dbReference>
<evidence type="ECO:0000313" key="2">
    <source>
        <dbReference type="Proteomes" id="UP000326907"/>
    </source>
</evidence>
<accession>A0A5N5EKS1</accession>
<reference evidence="1 2" key="1">
    <citation type="submission" date="2019-09" db="EMBL/GenBank/DDBJ databases">
        <authorList>
            <person name="Liu P."/>
        </authorList>
    </citation>
    <scope>NUCLEOTIDE SEQUENCE [LARGE SCALE GENOMIC DNA]</scope>
    <source>
        <strain evidence="1 2">TRM68085</strain>
    </source>
</reference>